<organism evidence="7 8">
    <name type="scientific">Algimonas ampicilliniresistens</name>
    <dbReference type="NCBI Taxonomy" id="1298735"/>
    <lineage>
        <taxon>Bacteria</taxon>
        <taxon>Pseudomonadati</taxon>
        <taxon>Pseudomonadota</taxon>
        <taxon>Alphaproteobacteria</taxon>
        <taxon>Maricaulales</taxon>
        <taxon>Robiginitomaculaceae</taxon>
        <taxon>Algimonas</taxon>
    </lineage>
</organism>
<dbReference type="Proteomes" id="UP001161391">
    <property type="component" value="Unassembled WGS sequence"/>
</dbReference>
<evidence type="ECO:0000256" key="3">
    <source>
        <dbReference type="ARBA" id="ARBA00022989"/>
    </source>
</evidence>
<keyword evidence="8" id="KW-1185">Reference proteome</keyword>
<evidence type="ECO:0000256" key="5">
    <source>
        <dbReference type="SAM" id="Phobius"/>
    </source>
</evidence>
<feature type="transmembrane region" description="Helical" evidence="5">
    <location>
        <begin position="66"/>
        <end position="90"/>
    </location>
</feature>
<feature type="transmembrane region" description="Helical" evidence="5">
    <location>
        <begin position="37"/>
        <end position="60"/>
    </location>
</feature>
<feature type="transmembrane region" description="Helical" evidence="5">
    <location>
        <begin position="201"/>
        <end position="224"/>
    </location>
</feature>
<accession>A0ABQ5V844</accession>
<name>A0ABQ5V844_9PROT</name>
<dbReference type="PANTHER" id="PTHR10846:SF8">
    <property type="entry name" value="INNER MEMBRANE PROTEIN YRBG"/>
    <property type="match status" value="1"/>
</dbReference>
<dbReference type="InterPro" id="IPR004481">
    <property type="entry name" value="K/Na/Ca-exchanger"/>
</dbReference>
<dbReference type="Gene3D" id="6.10.280.80">
    <property type="entry name" value="NCX, peripheral helical region"/>
    <property type="match status" value="1"/>
</dbReference>
<dbReference type="InterPro" id="IPR004837">
    <property type="entry name" value="NaCa_Exmemb"/>
</dbReference>
<reference evidence="7" key="1">
    <citation type="journal article" date="2014" name="Int. J. Syst. Evol. Microbiol.">
        <title>Complete genome of a new Firmicutes species belonging to the dominant human colonic microbiota ('Ruminococcus bicirculans') reveals two chromosomes and a selective capacity to utilize plant glucans.</title>
        <authorList>
            <consortium name="NISC Comparative Sequencing Program"/>
            <person name="Wegmann U."/>
            <person name="Louis P."/>
            <person name="Goesmann A."/>
            <person name="Henrissat B."/>
            <person name="Duncan S.H."/>
            <person name="Flint H.J."/>
        </authorList>
    </citation>
    <scope>NUCLEOTIDE SEQUENCE</scope>
    <source>
        <strain evidence="7">NBRC 108219</strain>
    </source>
</reference>
<keyword evidence="2 5" id="KW-0812">Transmembrane</keyword>
<feature type="transmembrane region" description="Helical" evidence="5">
    <location>
        <begin position="293"/>
        <end position="311"/>
    </location>
</feature>
<comment type="caution">
    <text evidence="7">The sequence shown here is derived from an EMBL/GenBank/DDBJ whole genome shotgun (WGS) entry which is preliminary data.</text>
</comment>
<dbReference type="RefSeq" id="WP_284387760.1">
    <property type="nucleotide sequence ID" value="NZ_BSNK01000001.1"/>
</dbReference>
<dbReference type="PANTHER" id="PTHR10846">
    <property type="entry name" value="SODIUM/POTASSIUM/CALCIUM EXCHANGER"/>
    <property type="match status" value="1"/>
</dbReference>
<proteinExistence type="predicted"/>
<dbReference type="InterPro" id="IPR044880">
    <property type="entry name" value="NCX_ion-bd_dom_sf"/>
</dbReference>
<evidence type="ECO:0000313" key="7">
    <source>
        <dbReference type="EMBL" id="GLQ22904.1"/>
    </source>
</evidence>
<feature type="domain" description="Sodium/calcium exchanger membrane region" evidence="6">
    <location>
        <begin position="3"/>
        <end position="142"/>
    </location>
</feature>
<gene>
    <name evidence="7" type="primary">yrbG_1</name>
    <name evidence="7" type="ORF">GCM10007853_07780</name>
</gene>
<feature type="transmembrane region" description="Helical" evidence="5">
    <location>
        <begin position="6"/>
        <end position="25"/>
    </location>
</feature>
<dbReference type="Gene3D" id="1.20.1420.30">
    <property type="entry name" value="NCX, central ion-binding region"/>
    <property type="match status" value="1"/>
</dbReference>
<dbReference type="Pfam" id="PF01699">
    <property type="entry name" value="Na_Ca_ex"/>
    <property type="match status" value="2"/>
</dbReference>
<feature type="transmembrane region" description="Helical" evidence="5">
    <location>
        <begin position="264"/>
        <end position="286"/>
    </location>
</feature>
<feature type="domain" description="Sodium/calcium exchanger membrane region" evidence="6">
    <location>
        <begin position="167"/>
        <end position="309"/>
    </location>
</feature>
<evidence type="ECO:0000313" key="8">
    <source>
        <dbReference type="Proteomes" id="UP001161391"/>
    </source>
</evidence>
<evidence type="ECO:0000259" key="6">
    <source>
        <dbReference type="Pfam" id="PF01699"/>
    </source>
</evidence>
<dbReference type="EMBL" id="BSNK01000001">
    <property type="protein sequence ID" value="GLQ22904.1"/>
    <property type="molecule type" value="Genomic_DNA"/>
</dbReference>
<evidence type="ECO:0000256" key="4">
    <source>
        <dbReference type="ARBA" id="ARBA00023136"/>
    </source>
</evidence>
<keyword evidence="3 5" id="KW-1133">Transmembrane helix</keyword>
<evidence type="ECO:0000256" key="1">
    <source>
        <dbReference type="ARBA" id="ARBA00004141"/>
    </source>
</evidence>
<feature type="transmembrane region" description="Helical" evidence="5">
    <location>
        <begin position="163"/>
        <end position="181"/>
    </location>
</feature>
<feature type="transmembrane region" description="Helical" evidence="5">
    <location>
        <begin position="236"/>
        <end position="258"/>
    </location>
</feature>
<dbReference type="NCBIfam" id="TIGR00367">
    <property type="entry name" value="calcium/sodium antiporter"/>
    <property type="match status" value="1"/>
</dbReference>
<protein>
    <submittedName>
        <fullName evidence="7">Sodium:calcium antiporter</fullName>
    </submittedName>
</protein>
<sequence length="314" mass="32290">MNLLLVIGGLFLLMVGGDILIRGSVGLAERFGLSRALIGVVLLGFGTSMPEFIATFGAAAKGADDIAFGNVLGSNIANILMILGVSALILPIATQMRDVRRDAAFVMLSSVGCGLWIWLGGIPTAGAIVLLLGFLTYMALTIRADLALPADVSAVDAPRPSPVALNLLLVTIGIALLIAGAEGLIRGSSAIARGFGVSEALIGITIVGIGTSLPEATASILASIKGENELAFANIIGSNIFNGLAILGITGLAFPLSFDVSNAGFSLIDGLVLLVATILMFVFAVTHRKVVRWEGGVMLAGYLAYLAWLVSRAL</sequence>
<keyword evidence="4 5" id="KW-0472">Membrane</keyword>
<comment type="subcellular location">
    <subcellularLocation>
        <location evidence="1">Membrane</location>
        <topology evidence="1">Multi-pass membrane protein</topology>
    </subcellularLocation>
</comment>
<evidence type="ECO:0000256" key="2">
    <source>
        <dbReference type="ARBA" id="ARBA00022692"/>
    </source>
</evidence>
<reference evidence="7" key="2">
    <citation type="submission" date="2023-01" db="EMBL/GenBank/DDBJ databases">
        <title>Draft genome sequence of Algimonas ampicilliniresistens strain NBRC 108219.</title>
        <authorList>
            <person name="Sun Q."/>
            <person name="Mori K."/>
        </authorList>
    </citation>
    <scope>NUCLEOTIDE SEQUENCE</scope>
    <source>
        <strain evidence="7">NBRC 108219</strain>
    </source>
</reference>